<dbReference type="Gene3D" id="1.10.510.10">
    <property type="entry name" value="Transferase(Phosphotransferase) domain 1"/>
    <property type="match status" value="1"/>
</dbReference>
<evidence type="ECO:0000259" key="11">
    <source>
        <dbReference type="PROSITE" id="PS50011"/>
    </source>
</evidence>
<dbReference type="Proteomes" id="UP000663829">
    <property type="component" value="Unassembled WGS sequence"/>
</dbReference>
<comment type="similarity">
    <text evidence="1">Belongs to the protein kinase superfamily. AGC Ser/Thr protein kinase family.</text>
</comment>
<dbReference type="Proteomes" id="UP000677228">
    <property type="component" value="Unassembled WGS sequence"/>
</dbReference>
<evidence type="ECO:0000256" key="6">
    <source>
        <dbReference type="ARBA" id="ARBA00022777"/>
    </source>
</evidence>
<comment type="caution">
    <text evidence="14">The sequence shown here is derived from an EMBL/GenBank/DDBJ whole genome shotgun (WGS) entry which is preliminary data.</text>
</comment>
<dbReference type="PROSITE" id="PS50011">
    <property type="entry name" value="PROTEIN_KINASE_DOM"/>
    <property type="match status" value="1"/>
</dbReference>
<dbReference type="SUPFAM" id="SSF56112">
    <property type="entry name" value="Protein kinase-like (PK-like)"/>
    <property type="match status" value="1"/>
</dbReference>
<keyword evidence="5 8" id="KW-0547">Nucleotide-binding</keyword>
<dbReference type="GO" id="GO:0004674">
    <property type="term" value="F:protein serine/threonine kinase activity"/>
    <property type="evidence" value="ECO:0007669"/>
    <property type="project" value="UniProtKB-KW"/>
</dbReference>
<dbReference type="EMBL" id="CAJOBC010001530">
    <property type="protein sequence ID" value="CAF3683744.1"/>
    <property type="molecule type" value="Genomic_DNA"/>
</dbReference>
<feature type="binding site" evidence="8">
    <location>
        <position position="191"/>
    </location>
    <ligand>
        <name>ATP</name>
        <dbReference type="ChEBI" id="CHEBI:30616"/>
    </ligand>
</feature>
<evidence type="ECO:0000256" key="2">
    <source>
        <dbReference type="ARBA" id="ARBA00022527"/>
    </source>
</evidence>
<dbReference type="PROSITE" id="PS50195">
    <property type="entry name" value="PX"/>
    <property type="match status" value="1"/>
</dbReference>
<keyword evidence="6" id="KW-0418">Kinase</keyword>
<dbReference type="InterPro" id="IPR011009">
    <property type="entry name" value="Kinase-like_dom_sf"/>
</dbReference>
<dbReference type="FunFam" id="3.30.200.20:FF:000103">
    <property type="entry name" value="Protein kinase C"/>
    <property type="match status" value="1"/>
</dbReference>
<keyword evidence="4" id="KW-0808">Transferase</keyword>
<dbReference type="PROSITE" id="PS00107">
    <property type="entry name" value="PROTEIN_KINASE_ATP"/>
    <property type="match status" value="1"/>
</dbReference>
<evidence type="ECO:0000259" key="13">
    <source>
        <dbReference type="PROSITE" id="PS51285"/>
    </source>
</evidence>
<protein>
    <submittedName>
        <fullName evidence="14">Uncharacterized protein</fullName>
    </submittedName>
</protein>
<keyword evidence="2 9" id="KW-0723">Serine/threonine-protein kinase</keyword>
<proteinExistence type="inferred from homology"/>
<dbReference type="InterPro" id="IPR036871">
    <property type="entry name" value="PX_dom_sf"/>
</dbReference>
<evidence type="ECO:0000256" key="7">
    <source>
        <dbReference type="ARBA" id="ARBA00022840"/>
    </source>
</evidence>
<dbReference type="Gene3D" id="3.30.1520.10">
    <property type="entry name" value="Phox-like domain"/>
    <property type="match status" value="1"/>
</dbReference>
<keyword evidence="18" id="KW-1185">Reference proteome</keyword>
<dbReference type="GO" id="GO:0005524">
    <property type="term" value="F:ATP binding"/>
    <property type="evidence" value="ECO:0007669"/>
    <property type="project" value="UniProtKB-UniRule"/>
</dbReference>
<organism evidence="14 18">
    <name type="scientific">Didymodactylos carnosus</name>
    <dbReference type="NCBI Taxonomy" id="1234261"/>
    <lineage>
        <taxon>Eukaryota</taxon>
        <taxon>Metazoa</taxon>
        <taxon>Spiralia</taxon>
        <taxon>Gnathifera</taxon>
        <taxon>Rotifera</taxon>
        <taxon>Eurotatoria</taxon>
        <taxon>Bdelloidea</taxon>
        <taxon>Philodinida</taxon>
        <taxon>Philodinidae</taxon>
        <taxon>Didymodactylos</taxon>
    </lineage>
</organism>
<evidence type="ECO:0000313" key="15">
    <source>
        <dbReference type="EMBL" id="CAF0941023.1"/>
    </source>
</evidence>
<evidence type="ECO:0000256" key="10">
    <source>
        <dbReference type="SAM" id="MobiDB-lite"/>
    </source>
</evidence>
<reference evidence="14" key="1">
    <citation type="submission" date="2021-02" db="EMBL/GenBank/DDBJ databases">
        <authorList>
            <person name="Nowell W R."/>
        </authorList>
    </citation>
    <scope>NUCLEOTIDE SEQUENCE</scope>
</reference>
<evidence type="ECO:0000256" key="3">
    <source>
        <dbReference type="ARBA" id="ARBA00022553"/>
    </source>
</evidence>
<name>A0A813ZQQ9_9BILA</name>
<dbReference type="InterPro" id="IPR008271">
    <property type="entry name" value="Ser/Thr_kinase_AS"/>
</dbReference>
<dbReference type="SMART" id="SM00133">
    <property type="entry name" value="S_TK_X"/>
    <property type="match status" value="1"/>
</dbReference>
<dbReference type="EMBL" id="CAJNOQ010001530">
    <property type="protein sequence ID" value="CAF0901319.1"/>
    <property type="molecule type" value="Genomic_DNA"/>
</dbReference>
<dbReference type="PROSITE" id="PS51285">
    <property type="entry name" value="AGC_KINASE_CTER"/>
    <property type="match status" value="1"/>
</dbReference>
<dbReference type="PANTHER" id="PTHR24351">
    <property type="entry name" value="RIBOSOMAL PROTEIN S6 KINASE"/>
    <property type="match status" value="1"/>
</dbReference>
<gene>
    <name evidence="14" type="ORF">GPM918_LOCUS8652</name>
    <name evidence="15" type="ORF">OVA965_LOCUS11639</name>
    <name evidence="16" type="ORF">SRO942_LOCUS8652</name>
    <name evidence="17" type="ORF">TMI583_LOCUS11643</name>
</gene>
<dbReference type="EMBL" id="CAJNOK010004540">
    <property type="protein sequence ID" value="CAF0941023.1"/>
    <property type="molecule type" value="Genomic_DNA"/>
</dbReference>
<dbReference type="Pfam" id="PF00787">
    <property type="entry name" value="PX"/>
    <property type="match status" value="1"/>
</dbReference>
<dbReference type="Proteomes" id="UP000682733">
    <property type="component" value="Unassembled WGS sequence"/>
</dbReference>
<keyword evidence="7 8" id="KW-0067">ATP-binding</keyword>
<evidence type="ECO:0000313" key="18">
    <source>
        <dbReference type="Proteomes" id="UP000663829"/>
    </source>
</evidence>
<evidence type="ECO:0000256" key="9">
    <source>
        <dbReference type="RuleBase" id="RU000304"/>
    </source>
</evidence>
<dbReference type="InterPro" id="IPR017441">
    <property type="entry name" value="Protein_kinase_ATP_BS"/>
</dbReference>
<feature type="domain" description="AGC-kinase C-terminal" evidence="13">
    <location>
        <begin position="423"/>
        <end position="491"/>
    </location>
</feature>
<dbReference type="SUPFAM" id="SSF64268">
    <property type="entry name" value="PX domain"/>
    <property type="match status" value="1"/>
</dbReference>
<dbReference type="FunFam" id="1.10.510.10:FF:000008">
    <property type="entry name" value="Non-specific serine/threonine protein kinase"/>
    <property type="match status" value="1"/>
</dbReference>
<dbReference type="InterPro" id="IPR001683">
    <property type="entry name" value="PX_dom"/>
</dbReference>
<dbReference type="InterPro" id="IPR000961">
    <property type="entry name" value="AGC-kinase_C"/>
</dbReference>
<dbReference type="InterPro" id="IPR000719">
    <property type="entry name" value="Prot_kinase_dom"/>
</dbReference>
<sequence>MNTLTINVTDAQTAVDSGKKVTKYKVILKNGNQQWELWRRFKEFHALHDRLRRVQSDLKLPSRRILGDSFEPEFIEKRRSGLNDYIQQIITIPQIMNMPEVIEFFALKNLQTPTTPQKLQSKTNNTPPVTPVHEDDQDTKSIDAIQANLGQTEKKSVKPDDFEFDKCIGKGSFGKVYLTRHKVENKVYAIKVVSKALIKRKREERHIMAERDVLVKNTHHPFLVSLHYSFQTADKLYFVMDFVNGGELFYILQKERSFPEPRARFYAGEITAAIGYLHKLDIIYRDLKPENILIDREGHVRLTDFGLCKVMLSTEGKEGRTGTFCGTPEYLAPEVLRREAYTKAVDWWCLGSVTYEMLCGRPPFYSRDVNEMYGNILNTPLRFYGNISEIAKTLIEQLLRKNPLDRLGSLNDVSDIKRQPFFASIDWEKLEAKKVPPPWKPPVSADDDTIQIDREFIVDPISASVQPSHPLPNVDPAFAGFTFIPTKTMES</sequence>
<evidence type="ECO:0000313" key="17">
    <source>
        <dbReference type="EMBL" id="CAF3716146.1"/>
    </source>
</evidence>
<dbReference type="EMBL" id="CAJOBA010004545">
    <property type="protein sequence ID" value="CAF3716146.1"/>
    <property type="molecule type" value="Genomic_DNA"/>
</dbReference>
<evidence type="ECO:0000313" key="16">
    <source>
        <dbReference type="EMBL" id="CAF3683744.1"/>
    </source>
</evidence>
<dbReference type="SMART" id="SM00312">
    <property type="entry name" value="PX"/>
    <property type="match status" value="1"/>
</dbReference>
<evidence type="ECO:0000256" key="8">
    <source>
        <dbReference type="PROSITE-ProRule" id="PRU10141"/>
    </source>
</evidence>
<evidence type="ECO:0000256" key="1">
    <source>
        <dbReference type="ARBA" id="ARBA00009903"/>
    </source>
</evidence>
<dbReference type="SMART" id="SM00220">
    <property type="entry name" value="S_TKc"/>
    <property type="match status" value="1"/>
</dbReference>
<dbReference type="OrthoDB" id="63267at2759"/>
<feature type="domain" description="Protein kinase" evidence="11">
    <location>
        <begin position="162"/>
        <end position="422"/>
    </location>
</feature>
<feature type="region of interest" description="Disordered" evidence="10">
    <location>
        <begin position="115"/>
        <end position="136"/>
    </location>
</feature>
<dbReference type="Pfam" id="PF00069">
    <property type="entry name" value="Pkinase"/>
    <property type="match status" value="1"/>
</dbReference>
<dbReference type="GO" id="GO:0035091">
    <property type="term" value="F:phosphatidylinositol binding"/>
    <property type="evidence" value="ECO:0007669"/>
    <property type="project" value="InterPro"/>
</dbReference>
<feature type="domain" description="PX" evidence="12">
    <location>
        <begin position="2"/>
        <end position="112"/>
    </location>
</feature>
<dbReference type="Proteomes" id="UP000681722">
    <property type="component" value="Unassembled WGS sequence"/>
</dbReference>
<keyword evidence="3" id="KW-0597">Phosphoprotein</keyword>
<accession>A0A813ZQQ9</accession>
<evidence type="ECO:0000313" key="14">
    <source>
        <dbReference type="EMBL" id="CAF0901319.1"/>
    </source>
</evidence>
<feature type="compositionally biased region" description="Polar residues" evidence="10">
    <location>
        <begin position="115"/>
        <end position="127"/>
    </location>
</feature>
<dbReference type="PROSITE" id="PS00108">
    <property type="entry name" value="PROTEIN_KINASE_ST"/>
    <property type="match status" value="1"/>
</dbReference>
<dbReference type="Gene3D" id="3.30.200.20">
    <property type="entry name" value="Phosphorylase Kinase, domain 1"/>
    <property type="match status" value="1"/>
</dbReference>
<dbReference type="AlphaFoldDB" id="A0A813ZQQ9"/>
<evidence type="ECO:0000256" key="4">
    <source>
        <dbReference type="ARBA" id="ARBA00022679"/>
    </source>
</evidence>
<evidence type="ECO:0000256" key="5">
    <source>
        <dbReference type="ARBA" id="ARBA00022741"/>
    </source>
</evidence>
<evidence type="ECO:0000259" key="12">
    <source>
        <dbReference type="PROSITE" id="PS50195"/>
    </source>
</evidence>